<gene>
    <name evidence="2" type="ORF">RAG0_14430</name>
</gene>
<evidence type="ECO:0000313" key="2">
    <source>
        <dbReference type="EMBL" id="CZT09789.1"/>
    </source>
</evidence>
<sequence>MANSSDNFQHCKCHPEKVWVLNCDCSSSAGPLVNNRCQLESIFNVLNQKLERLHSASTPKTCGRVPFRRSSDGKDTPEFPTNSKQYHITSRSVQLILVDTGADFRYAM</sequence>
<dbReference type="AlphaFoldDB" id="A0A1E1LJ35"/>
<dbReference type="Proteomes" id="UP000178912">
    <property type="component" value="Unassembled WGS sequence"/>
</dbReference>
<organism evidence="2 3">
    <name type="scientific">Rhynchosporium agropyri</name>
    <dbReference type="NCBI Taxonomy" id="914238"/>
    <lineage>
        <taxon>Eukaryota</taxon>
        <taxon>Fungi</taxon>
        <taxon>Dikarya</taxon>
        <taxon>Ascomycota</taxon>
        <taxon>Pezizomycotina</taxon>
        <taxon>Leotiomycetes</taxon>
        <taxon>Helotiales</taxon>
        <taxon>Ploettnerulaceae</taxon>
        <taxon>Rhynchosporium</taxon>
    </lineage>
</organism>
<dbReference type="EMBL" id="FJUX01000120">
    <property type="protein sequence ID" value="CZT09789.1"/>
    <property type="molecule type" value="Genomic_DNA"/>
</dbReference>
<name>A0A1E1LJ35_9HELO</name>
<evidence type="ECO:0000313" key="3">
    <source>
        <dbReference type="Proteomes" id="UP000178912"/>
    </source>
</evidence>
<protein>
    <submittedName>
        <fullName evidence="2">Uncharacterized protein</fullName>
    </submittedName>
</protein>
<accession>A0A1E1LJ35</accession>
<reference evidence="3" key="1">
    <citation type="submission" date="2016-03" db="EMBL/GenBank/DDBJ databases">
        <authorList>
            <person name="Guldener U."/>
        </authorList>
    </citation>
    <scope>NUCLEOTIDE SEQUENCE [LARGE SCALE GENOMIC DNA]</scope>
    <source>
        <strain evidence="3">04CH-RAC-A.6.1</strain>
    </source>
</reference>
<feature type="region of interest" description="Disordered" evidence="1">
    <location>
        <begin position="61"/>
        <end position="84"/>
    </location>
</feature>
<evidence type="ECO:0000256" key="1">
    <source>
        <dbReference type="SAM" id="MobiDB-lite"/>
    </source>
</evidence>
<proteinExistence type="predicted"/>
<keyword evidence="3" id="KW-1185">Reference proteome</keyword>